<dbReference type="GO" id="GO:0004823">
    <property type="term" value="F:leucine-tRNA ligase activity"/>
    <property type="evidence" value="ECO:0007669"/>
    <property type="project" value="UniProtKB-UniRule"/>
</dbReference>
<dbReference type="Pfam" id="PF00133">
    <property type="entry name" value="tRNA-synt_1"/>
    <property type="match status" value="2"/>
</dbReference>
<reference evidence="15" key="4">
    <citation type="submission" date="2016-11" db="EMBL/GenBank/DDBJ databases">
        <authorList>
            <person name="Jaros S."/>
            <person name="Januszkiewicz K."/>
            <person name="Wedrychowicz H."/>
        </authorList>
    </citation>
    <scope>NUCLEOTIDE SEQUENCE [LARGE SCALE GENOMIC DNA]</scope>
    <source>
        <strain evidence="15">DSM 1682</strain>
    </source>
</reference>
<name>A0A0X1U880_ANAPI</name>
<dbReference type="GO" id="GO:0002161">
    <property type="term" value="F:aminoacyl-tRNA deacylase activity"/>
    <property type="evidence" value="ECO:0007669"/>
    <property type="project" value="InterPro"/>
</dbReference>
<keyword evidence="3 8" id="KW-0547">Nucleotide-binding</keyword>
<evidence type="ECO:0000256" key="2">
    <source>
        <dbReference type="ARBA" id="ARBA00022598"/>
    </source>
</evidence>
<feature type="domain" description="Leucyl-tRNA synthetase editing" evidence="11">
    <location>
        <begin position="220"/>
        <end position="399"/>
    </location>
</feature>
<evidence type="ECO:0000256" key="8">
    <source>
        <dbReference type="HAMAP-Rule" id="MF_00049"/>
    </source>
</evidence>
<dbReference type="Pfam" id="PF08264">
    <property type="entry name" value="Anticodon_1"/>
    <property type="match status" value="1"/>
</dbReference>
<dbReference type="InterPro" id="IPR002302">
    <property type="entry name" value="Leu-tRNA-ligase"/>
</dbReference>
<dbReference type="KEGG" id="cpro:CPRO_15530"/>
<evidence type="ECO:0000256" key="5">
    <source>
        <dbReference type="ARBA" id="ARBA00022917"/>
    </source>
</evidence>
<dbReference type="SUPFAM" id="SSF50677">
    <property type="entry name" value="ValRS/IleRS/LeuRS editing domain"/>
    <property type="match status" value="1"/>
</dbReference>
<reference evidence="13" key="3">
    <citation type="submission" date="2016-11" db="EMBL/GenBank/DDBJ databases">
        <authorList>
            <person name="Varghese N."/>
            <person name="Submissions S."/>
        </authorList>
    </citation>
    <scope>NUCLEOTIDE SEQUENCE</scope>
    <source>
        <strain evidence="13">DSM 1682</strain>
    </source>
</reference>
<dbReference type="Gene3D" id="1.10.730.10">
    <property type="entry name" value="Isoleucyl-tRNA Synthetase, Domain 1"/>
    <property type="match status" value="1"/>
</dbReference>
<feature type="domain" description="Aminoacyl-tRNA synthetase class Ia" evidence="9">
    <location>
        <begin position="12"/>
        <end position="216"/>
    </location>
</feature>
<keyword evidence="6 8" id="KW-0030">Aminoacyl-tRNA synthetase</keyword>
<reference evidence="14" key="2">
    <citation type="submission" date="2016-01" db="EMBL/GenBank/DDBJ databases">
        <authorList>
            <person name="Poehlein A."/>
            <person name="Schlien K."/>
            <person name="Gottschalk G."/>
            <person name="Buckel W."/>
            <person name="Daniel R."/>
        </authorList>
    </citation>
    <scope>NUCLEOTIDE SEQUENCE [LARGE SCALE GENOMIC DNA]</scope>
    <source>
        <strain evidence="14">X2</strain>
    </source>
</reference>
<keyword evidence="4 8" id="KW-0067">ATP-binding</keyword>
<dbReference type="FunFam" id="3.40.50.620:FF:000077">
    <property type="entry name" value="Leucine--tRNA ligase"/>
    <property type="match status" value="1"/>
</dbReference>
<comment type="catalytic activity">
    <reaction evidence="7 8">
        <text>tRNA(Leu) + L-leucine + ATP = L-leucyl-tRNA(Leu) + AMP + diphosphate</text>
        <dbReference type="Rhea" id="RHEA:11688"/>
        <dbReference type="Rhea" id="RHEA-COMP:9613"/>
        <dbReference type="Rhea" id="RHEA-COMP:9622"/>
        <dbReference type="ChEBI" id="CHEBI:30616"/>
        <dbReference type="ChEBI" id="CHEBI:33019"/>
        <dbReference type="ChEBI" id="CHEBI:57427"/>
        <dbReference type="ChEBI" id="CHEBI:78442"/>
        <dbReference type="ChEBI" id="CHEBI:78494"/>
        <dbReference type="ChEBI" id="CHEBI:456215"/>
        <dbReference type="EC" id="6.1.1.4"/>
    </reaction>
</comment>
<evidence type="ECO:0000313" key="15">
    <source>
        <dbReference type="Proteomes" id="UP000184204"/>
    </source>
</evidence>
<evidence type="ECO:0000313" key="13">
    <source>
        <dbReference type="EMBL" id="SHE64619.1"/>
    </source>
</evidence>
<evidence type="ECO:0000256" key="6">
    <source>
        <dbReference type="ARBA" id="ARBA00023146"/>
    </source>
</evidence>
<evidence type="ECO:0000256" key="3">
    <source>
        <dbReference type="ARBA" id="ARBA00022741"/>
    </source>
</evidence>
<evidence type="ECO:0000256" key="4">
    <source>
        <dbReference type="ARBA" id="ARBA00022840"/>
    </source>
</evidence>
<feature type="domain" description="Aminoacyl-tRNA synthetase class Ia" evidence="9">
    <location>
        <begin position="414"/>
        <end position="605"/>
    </location>
</feature>
<dbReference type="NCBIfam" id="TIGR00396">
    <property type="entry name" value="leuS_bact"/>
    <property type="match status" value="1"/>
</dbReference>
<evidence type="ECO:0000259" key="11">
    <source>
        <dbReference type="Pfam" id="PF13603"/>
    </source>
</evidence>
<dbReference type="CDD" id="cd07958">
    <property type="entry name" value="Anticodon_Ia_Leu_BEm"/>
    <property type="match status" value="1"/>
</dbReference>
<sequence length="803" mass="91239">MNSRYEFGEIEKKWRNEWEKNPINVEDDKKPKFYCLDMFPYPSGTGLHVGHWRGYVLSDVVSRYKVLQGYQVLHPMGWDAFGLPAENFAIKNNMHPRIATANNITNVKRQLHEISAIYDWDKEVDTTDPGYYKWTQWIFVQMFKKGLAYEKEMPLNWCPSCKCVLANEEAAGGTCERCGSTVTKRNLRQWMLKITAYADRLLEDLQKLDWSEKVKKMQSDWIGRSYGAEIEFKVSGSDKNISVYTTRPDTLFGCTFMVLAPEYKGIDDFIAPGYEETVKKYCFDASTKSSVDRMTDKEKTGVFTGTYCVNPVNGKEIPVWVADYVLADYGTGAVMCVPAHDERDFEFATKFELPIVQVIMPEGEEEKPLTEAYVGDGVIINSGDWNGMKAFEAKKKVPHLMEEKGIGKKTVNYKLRDWVFSRQRYWGEPIPIIHCDHCGAVPVPEDQLPVLLPEVESYKPTDTGESPLAHIDEWVNTTCPVCGKPAKRETNTMPQWAGSSWYFLRYVDNHNDKQLASMDALKKWAPVDLYVGGIEHAVLHLLYARFYTKFLYDIGAVPFEEPFQKLFNQGMITKNGGKMSKSLGNVVSPDELVEKYGCDSLRMYELFVGPPEMDCDWDDSGIDGVFRFLNKIWKMVYTYKDAPVQASKEEAFVCNKMIADITSRLEALTMNTIVSGFMESSNKFNEIAKKQGGLSKETLETVVTMLAPFAPHISEELWRELGHEDSVFAAGWPVVDESKLVQDTIEIAIQIGGKLRGTMEISSDADKEAVLAQAKETLGSRLDGKEIVKEIYVPGRIVNLIVK</sequence>
<dbReference type="FunFam" id="3.40.50.620:FF:000056">
    <property type="entry name" value="Leucine--tRNA ligase"/>
    <property type="match status" value="1"/>
</dbReference>
<dbReference type="GO" id="GO:0005524">
    <property type="term" value="F:ATP binding"/>
    <property type="evidence" value="ECO:0007669"/>
    <property type="project" value="UniProtKB-UniRule"/>
</dbReference>
<dbReference type="InterPro" id="IPR009008">
    <property type="entry name" value="Val/Leu/Ile-tRNA-synth_edit"/>
</dbReference>
<dbReference type="Gene3D" id="3.10.20.590">
    <property type="match status" value="1"/>
</dbReference>
<comment type="caution">
    <text evidence="8">Lacks conserved residue(s) required for the propagation of feature annotation.</text>
</comment>
<dbReference type="SUPFAM" id="SSF52374">
    <property type="entry name" value="Nucleotidylyl transferase"/>
    <property type="match status" value="1"/>
</dbReference>
<gene>
    <name evidence="8 12" type="primary">leuS</name>
    <name evidence="12" type="ORF">CPRO_15530</name>
    <name evidence="13" type="ORF">SAMN02745151_01363</name>
</gene>
<dbReference type="HAMAP" id="MF_00049_B">
    <property type="entry name" value="Leu_tRNA_synth_B"/>
    <property type="match status" value="1"/>
</dbReference>
<dbReference type="InterPro" id="IPR013155">
    <property type="entry name" value="M/V/L/I-tRNA-synth_anticd-bd"/>
</dbReference>
<evidence type="ECO:0000256" key="1">
    <source>
        <dbReference type="ARBA" id="ARBA00005594"/>
    </source>
</evidence>
<dbReference type="InterPro" id="IPR025709">
    <property type="entry name" value="Leu_tRNA-synth_edit"/>
</dbReference>
<feature type="domain" description="Methionyl/Valyl/Leucyl/Isoleucyl-tRNA synthetase anticodon-binding" evidence="10">
    <location>
        <begin position="654"/>
        <end position="770"/>
    </location>
</feature>
<dbReference type="GO" id="GO:0005829">
    <property type="term" value="C:cytosol"/>
    <property type="evidence" value="ECO:0007669"/>
    <property type="project" value="TreeGrafter"/>
</dbReference>
<keyword evidence="14" id="KW-1185">Reference proteome</keyword>
<dbReference type="PANTHER" id="PTHR43740:SF2">
    <property type="entry name" value="LEUCINE--TRNA LIGASE, MITOCHONDRIAL"/>
    <property type="match status" value="1"/>
</dbReference>
<dbReference type="Proteomes" id="UP000184204">
    <property type="component" value="Unassembled WGS sequence"/>
</dbReference>
<keyword evidence="5 8" id="KW-0648">Protein biosynthesis</keyword>
<reference evidence="12 14" key="1">
    <citation type="journal article" date="2016" name="Genome Announc.">
        <title>Complete Genome Sequence of the Amino Acid-Fermenting Clostridium propionicum X2 (DSM 1682).</title>
        <authorList>
            <person name="Poehlein A."/>
            <person name="Schlien K."/>
            <person name="Chowdhury N.P."/>
            <person name="Gottschalk G."/>
            <person name="Buckel W."/>
            <person name="Daniel R."/>
        </authorList>
    </citation>
    <scope>NUCLEOTIDE SEQUENCE [LARGE SCALE GENOMIC DNA]</scope>
    <source>
        <strain evidence="12 14">X2</strain>
    </source>
</reference>
<dbReference type="InterPro" id="IPR009080">
    <property type="entry name" value="tRNAsynth_Ia_anticodon-bd"/>
</dbReference>
<dbReference type="PANTHER" id="PTHR43740">
    <property type="entry name" value="LEUCYL-TRNA SYNTHETASE"/>
    <property type="match status" value="1"/>
</dbReference>
<comment type="subcellular location">
    <subcellularLocation>
        <location evidence="8">Cytoplasm</location>
    </subcellularLocation>
</comment>
<dbReference type="CDD" id="cd00812">
    <property type="entry name" value="LeuRS_core"/>
    <property type="match status" value="1"/>
</dbReference>
<evidence type="ECO:0000313" key="14">
    <source>
        <dbReference type="Proteomes" id="UP000068026"/>
    </source>
</evidence>
<feature type="short sequence motif" description="'KMSKS' region" evidence="8">
    <location>
        <begin position="578"/>
        <end position="582"/>
    </location>
</feature>
<dbReference type="SUPFAM" id="SSF47323">
    <property type="entry name" value="Anticodon-binding domain of a subclass of class I aminoacyl-tRNA synthetases"/>
    <property type="match status" value="1"/>
</dbReference>
<dbReference type="RefSeq" id="WP_066049871.1">
    <property type="nucleotide sequence ID" value="NZ_CP014223.1"/>
</dbReference>
<dbReference type="FunFam" id="1.10.730.10:FF:000002">
    <property type="entry name" value="Leucine--tRNA ligase"/>
    <property type="match status" value="1"/>
</dbReference>
<proteinExistence type="inferred from homology"/>
<keyword evidence="8" id="KW-0963">Cytoplasm</keyword>
<evidence type="ECO:0000313" key="12">
    <source>
        <dbReference type="EMBL" id="AMJ41146.1"/>
    </source>
</evidence>
<dbReference type="Pfam" id="PF13603">
    <property type="entry name" value="tRNA-synt_1_2"/>
    <property type="match status" value="1"/>
</dbReference>
<accession>A0A0X1U880</accession>
<dbReference type="GO" id="GO:0006429">
    <property type="term" value="P:leucyl-tRNA aminoacylation"/>
    <property type="evidence" value="ECO:0007669"/>
    <property type="project" value="UniProtKB-UniRule"/>
</dbReference>
<evidence type="ECO:0000259" key="9">
    <source>
        <dbReference type="Pfam" id="PF00133"/>
    </source>
</evidence>
<dbReference type="EMBL" id="CP014223">
    <property type="protein sequence ID" value="AMJ41146.1"/>
    <property type="molecule type" value="Genomic_DNA"/>
</dbReference>
<dbReference type="AlphaFoldDB" id="A0A0X1U880"/>
<dbReference type="InterPro" id="IPR014729">
    <property type="entry name" value="Rossmann-like_a/b/a_fold"/>
</dbReference>
<dbReference type="EMBL" id="FQUA01000004">
    <property type="protein sequence ID" value="SHE64619.1"/>
    <property type="molecule type" value="Genomic_DNA"/>
</dbReference>
<organism evidence="13 15">
    <name type="scientific">Anaerotignum propionicum DSM 1682</name>
    <dbReference type="NCBI Taxonomy" id="991789"/>
    <lineage>
        <taxon>Bacteria</taxon>
        <taxon>Bacillati</taxon>
        <taxon>Bacillota</taxon>
        <taxon>Clostridia</taxon>
        <taxon>Lachnospirales</taxon>
        <taxon>Anaerotignaceae</taxon>
        <taxon>Anaerotignum</taxon>
    </lineage>
</organism>
<protein>
    <recommendedName>
        <fullName evidence="8">Leucine--tRNA ligase</fullName>
        <ecNumber evidence="8">6.1.1.4</ecNumber>
    </recommendedName>
    <alternativeName>
        <fullName evidence="8">Leucyl-tRNA synthetase</fullName>
        <shortName evidence="8">LeuRS</shortName>
    </alternativeName>
</protein>
<evidence type="ECO:0000256" key="7">
    <source>
        <dbReference type="ARBA" id="ARBA00047469"/>
    </source>
</evidence>
<keyword evidence="2 8" id="KW-0436">Ligase</keyword>
<dbReference type="PRINTS" id="PR00985">
    <property type="entry name" value="TRNASYNTHLEU"/>
</dbReference>
<comment type="similarity">
    <text evidence="1 8">Belongs to the class-I aminoacyl-tRNA synthetase family.</text>
</comment>
<dbReference type="EC" id="6.1.1.4" evidence="8"/>
<dbReference type="OrthoDB" id="9810365at2"/>
<dbReference type="Proteomes" id="UP000068026">
    <property type="component" value="Chromosome"/>
</dbReference>
<evidence type="ECO:0000259" key="10">
    <source>
        <dbReference type="Pfam" id="PF08264"/>
    </source>
</evidence>
<dbReference type="Gene3D" id="3.40.50.620">
    <property type="entry name" value="HUPs"/>
    <property type="match status" value="2"/>
</dbReference>
<feature type="binding site" evidence="8">
    <location>
        <position position="581"/>
    </location>
    <ligand>
        <name>ATP</name>
        <dbReference type="ChEBI" id="CHEBI:30616"/>
    </ligand>
</feature>
<dbReference type="InterPro" id="IPR002300">
    <property type="entry name" value="aa-tRNA-synth_Ia"/>
</dbReference>